<dbReference type="EMBL" id="AP019377">
    <property type="protein sequence ID" value="BBH95615.1"/>
    <property type="molecule type" value="Genomic_DNA"/>
</dbReference>
<dbReference type="InterPro" id="IPR003737">
    <property type="entry name" value="GlcNAc_PI_deacetylase-related"/>
</dbReference>
<dbReference type="Pfam" id="PF02585">
    <property type="entry name" value="PIG-L"/>
    <property type="match status" value="1"/>
</dbReference>
<dbReference type="SUPFAM" id="SSF102588">
    <property type="entry name" value="LmbE-like"/>
    <property type="match status" value="1"/>
</dbReference>
<gene>
    <name evidence="1" type="ORF">KTA_38140</name>
</gene>
<dbReference type="PANTHER" id="PTHR12993">
    <property type="entry name" value="N-ACETYLGLUCOSAMINYL-PHOSPHATIDYLINOSITOL DE-N-ACETYLASE-RELATED"/>
    <property type="match status" value="1"/>
</dbReference>
<protein>
    <submittedName>
        <fullName evidence="1">GlcNAc-PI de-N-acetylase</fullName>
    </submittedName>
</protein>
<reference evidence="1" key="1">
    <citation type="submission" date="2018-12" db="EMBL/GenBank/DDBJ databases">
        <title>Novel natural products biosynthetic potential of the class Ktedonobacteria.</title>
        <authorList>
            <person name="Zheng Y."/>
            <person name="Saitou A."/>
            <person name="Wang C.M."/>
            <person name="Toyoda A."/>
            <person name="Minakuchi Y."/>
            <person name="Sekiguchi Y."/>
            <person name="Ueda K."/>
            <person name="Takano H."/>
            <person name="Sakai Y."/>
            <person name="Yokota A."/>
            <person name="Yabe S."/>
        </authorList>
    </citation>
    <scope>NUCLEOTIDE SEQUENCE</scope>
    <source>
        <strain evidence="1">A3-2</strain>
    </source>
</reference>
<dbReference type="GO" id="GO:0016811">
    <property type="term" value="F:hydrolase activity, acting on carbon-nitrogen (but not peptide) bonds, in linear amides"/>
    <property type="evidence" value="ECO:0007669"/>
    <property type="project" value="TreeGrafter"/>
</dbReference>
<dbReference type="InterPro" id="IPR024078">
    <property type="entry name" value="LmbE-like_dom_sf"/>
</dbReference>
<proteinExistence type="predicted"/>
<dbReference type="PANTHER" id="PTHR12993:SF28">
    <property type="entry name" value="LMBE FAMILY PROTEIN"/>
    <property type="match status" value="1"/>
</dbReference>
<evidence type="ECO:0000313" key="1">
    <source>
        <dbReference type="EMBL" id="BBH95615.1"/>
    </source>
</evidence>
<dbReference type="Gene3D" id="3.40.50.10320">
    <property type="entry name" value="LmbE-like"/>
    <property type="match status" value="1"/>
</dbReference>
<name>A0A455T8E2_9CHLR</name>
<sequence length="279" mass="31553">MADRNAPGAIEVIKVPDYEAMVIGAHPDDADFAAAGTSALWVRQGKKIVWVIMTDGTEGTEVPSMVDSELMVIREQEQRMACEVLGVQAVEFLRFRDGHLVNNDETRKAVVRLIRKYRPRIVITHDPTQHIFAPDPDEEPDETAYLNHPDHRATGNIVLDAIFPAAVNPHAYRELLVEGFLPYQVHELYLFNSEHDNTYIDISETIELKARGLQCHVSQFGPQANLLEGVKRWAAETAREAQQKKGLQMQYAEGFRRIKLYIPGKERGQQESAPKAQQE</sequence>
<dbReference type="AlphaFoldDB" id="A0A455T8E2"/>
<organism evidence="1">
    <name type="scientific">Thermogemmatispora argillosa</name>
    <dbReference type="NCBI Taxonomy" id="2045280"/>
    <lineage>
        <taxon>Bacteria</taxon>
        <taxon>Bacillati</taxon>
        <taxon>Chloroflexota</taxon>
        <taxon>Ktedonobacteria</taxon>
        <taxon>Thermogemmatisporales</taxon>
        <taxon>Thermogemmatisporaceae</taxon>
        <taxon>Thermogemmatispora</taxon>
    </lineage>
</organism>
<accession>A0A455T8E2</accession>